<sequence>MIGTTFNWAQPSNMFSYFNPSTSPDENIPNGIVRKRRQIFVDTTPDENHYNPRKNLHIFETPTTSSDDSIHSIRRVTLQEVPRVRVLPPPSYAKAVKISPRPIWINSGPPEESNPIQKTPKTHLITRFDRYSPSLTINVSSRQKVFPPSSISNESWSCKTDWKYFESSRTPTLREARRMENIENDRHMALDNISLGSSRRTSDDHGSVASDSSQIMSMSEQIVRYNSNNNPSSVRKSQSVEDSIMAERETALVVRLERELTEAQSCNHRLNQQLKILANSGNQAIKKELTETKVS</sequence>
<gene>
    <name evidence="1" type="ORF">CAMP_LOCUS15142</name>
</gene>
<dbReference type="EMBL" id="CANHGI010000005">
    <property type="protein sequence ID" value="CAI5452505.1"/>
    <property type="molecule type" value="Genomic_DNA"/>
</dbReference>
<proteinExistence type="predicted"/>
<evidence type="ECO:0000313" key="1">
    <source>
        <dbReference type="EMBL" id="CAI5452505.1"/>
    </source>
</evidence>
<keyword evidence="2" id="KW-1185">Reference proteome</keyword>
<name>A0A9P1IWP1_9PELO</name>
<accession>A0A9P1IWP1</accession>
<dbReference type="Proteomes" id="UP001152747">
    <property type="component" value="Unassembled WGS sequence"/>
</dbReference>
<protein>
    <submittedName>
        <fullName evidence="1">Uncharacterized protein</fullName>
    </submittedName>
</protein>
<dbReference type="AlphaFoldDB" id="A0A9P1IWP1"/>
<evidence type="ECO:0000313" key="2">
    <source>
        <dbReference type="Proteomes" id="UP001152747"/>
    </source>
</evidence>
<comment type="caution">
    <text evidence="1">The sequence shown here is derived from an EMBL/GenBank/DDBJ whole genome shotgun (WGS) entry which is preliminary data.</text>
</comment>
<dbReference type="OrthoDB" id="5870773at2759"/>
<reference evidence="1" key="1">
    <citation type="submission" date="2022-11" db="EMBL/GenBank/DDBJ databases">
        <authorList>
            <person name="Kikuchi T."/>
        </authorList>
    </citation>
    <scope>NUCLEOTIDE SEQUENCE</scope>
    <source>
        <strain evidence="1">PS1010</strain>
    </source>
</reference>
<organism evidence="1 2">
    <name type="scientific">Caenorhabditis angaria</name>
    <dbReference type="NCBI Taxonomy" id="860376"/>
    <lineage>
        <taxon>Eukaryota</taxon>
        <taxon>Metazoa</taxon>
        <taxon>Ecdysozoa</taxon>
        <taxon>Nematoda</taxon>
        <taxon>Chromadorea</taxon>
        <taxon>Rhabditida</taxon>
        <taxon>Rhabditina</taxon>
        <taxon>Rhabditomorpha</taxon>
        <taxon>Rhabditoidea</taxon>
        <taxon>Rhabditidae</taxon>
        <taxon>Peloderinae</taxon>
        <taxon>Caenorhabditis</taxon>
    </lineage>
</organism>